<protein>
    <recommendedName>
        <fullName evidence="2">SEC7 domain-containing protein</fullName>
    </recommendedName>
</protein>
<evidence type="ECO:0000259" key="2">
    <source>
        <dbReference type="PROSITE" id="PS50190"/>
    </source>
</evidence>
<dbReference type="GO" id="GO:0032012">
    <property type="term" value="P:regulation of ARF protein signal transduction"/>
    <property type="evidence" value="ECO:0007669"/>
    <property type="project" value="InterPro"/>
</dbReference>
<dbReference type="Gene3D" id="1.10.1000.11">
    <property type="entry name" value="Arf Nucleotide-binding Site Opener,domain 2"/>
    <property type="match status" value="1"/>
</dbReference>
<dbReference type="Pfam" id="PF01369">
    <property type="entry name" value="Sec7"/>
    <property type="match status" value="1"/>
</dbReference>
<dbReference type="PANTHER" id="PTHR10663">
    <property type="entry name" value="GUANYL-NUCLEOTIDE EXCHANGE FACTOR"/>
    <property type="match status" value="1"/>
</dbReference>
<dbReference type="HOGENOM" id="CLU_001204_3_1_1"/>
<dbReference type="OMA" id="ILWTRSP"/>
<accession>J7S8J1</accession>
<proteinExistence type="predicted"/>
<dbReference type="GO" id="GO:0006891">
    <property type="term" value="P:intra-Golgi vesicle-mediated transport"/>
    <property type="evidence" value="ECO:0007669"/>
    <property type="project" value="EnsemblFungi"/>
</dbReference>
<dbReference type="InterPro" id="IPR016024">
    <property type="entry name" value="ARM-type_fold"/>
</dbReference>
<dbReference type="KEGG" id="kng:KNAG_0H01550"/>
<dbReference type="STRING" id="1071383.J7S8J1"/>
<dbReference type="CDD" id="cd00171">
    <property type="entry name" value="Sec7"/>
    <property type="match status" value="1"/>
</dbReference>
<dbReference type="OrthoDB" id="10258608at2759"/>
<reference evidence="3 4" key="1">
    <citation type="journal article" date="2011" name="Proc. Natl. Acad. Sci. U.S.A.">
        <title>Evolutionary erosion of yeast sex chromosomes by mating-type switching accidents.</title>
        <authorList>
            <person name="Gordon J.L."/>
            <person name="Armisen D."/>
            <person name="Proux-Wera E."/>
            <person name="Oheigeartaigh S.S."/>
            <person name="Byrne K.P."/>
            <person name="Wolfe K.H."/>
        </authorList>
    </citation>
    <scope>NUCLEOTIDE SEQUENCE [LARGE SCALE GENOMIC DNA]</scope>
    <source>
        <strain evidence="4">ATCC MYA-139 / BCRC 22969 / CBS 8797 / CCRC 22969 / KCTC 17520 / NBRC 10181 / NCYC 3082</strain>
    </source>
</reference>
<reference evidence="4" key="2">
    <citation type="submission" date="2012-08" db="EMBL/GenBank/DDBJ databases">
        <title>Genome sequence of Kazachstania naganishii.</title>
        <authorList>
            <person name="Gordon J.L."/>
            <person name="Armisen D."/>
            <person name="Proux-Wera E."/>
            <person name="OhEigeartaigh S.S."/>
            <person name="Byrne K.P."/>
            <person name="Wolfe K.H."/>
        </authorList>
    </citation>
    <scope>NUCLEOTIDE SEQUENCE [LARGE SCALE GENOMIC DNA]</scope>
    <source>
        <strain evidence="4">ATCC MYA-139 / BCRC 22969 / CBS 8797 / CCRC 22969 / KCTC 17520 / NBRC 10181 / NCYC 3082</strain>
    </source>
</reference>
<feature type="compositionally biased region" description="Polar residues" evidence="1">
    <location>
        <begin position="286"/>
        <end position="302"/>
    </location>
</feature>
<sequence>MGGIETVVVGPAAVDPVAVVAKECVTLATAMRKYSKLQSQSGVAVLLLGGSTGGELAMGEVLGGGGVSERGGNSSVAAVAAPAASRSRNDPLVAGFIQLRHILNKRRSLEDVDSLTLWQPFLLVVKTASVSGYITCLALDALSRFVRLQVVHSGSRNHVAAVRELVAALTHCKFTPSQQQSDDAVLCKVVLLLEHTLCASQLGHCVSDTGVYDALQTLMSIACNTRRAEVLRRTAETATVGVTLRVFACLRDNAATELTAQKYISDESYSRDRLQDDMVGPGVQASPESPQGSTDGDSTQSGEPVPEQTEEEETVPEDVSETVPASDASTSTPAEPNYGLPVAKQQLTLLLSLITPENSAKHTNSARIFALQLINTIIECVGDKFPLHPRLFSLISDPIFKCILFTIQNTTKLSLLQATLQLFTTLVIILGNHLSMQMEMTLNCIFNILLDGAVGDSQQQQQQKTAGAKPRDPALKELLIEQISILWTRSPSFFTSIFVSFDCNLDRADLALNFLKMLSKLAMPEAALSTTENVPPICLEGLVSLVDDMYARMQMVPKETFETQRGESKILKQRERKTEFISCARAFNEKPKRGVPLLIERGFIESDSEEHIAKFLFENNSRMNKKTIGLLLCDPKQGSLLRKFMNLFDFKGLRVDEAIRILLTKFRLPGESQQIERIIEAFSSRYSESQDEPDLPDPAAGDETPVQPDADSVFLLSYSIIMLNTDLHNPQVKEHMSFEDYSSNLRGGYNSEDFPHWYLDKIYCSIRDKEIVMPEEHHGNERWFEDAWNNLISSTTVMTEIQRENVNAIDKLSAAELLRFDRAVFRCIGNSIVNTFFKIYVIASDDHITTRMLTSLDRCSYISEYFTFKRLYNDIILNIGKFTTIVSSNPLGTQGNQTDQADDEEIPLVEISLNGGSREAKVPVSNLAVRMGRSFRAQVCTLIFFRILKRTKNAQLISTETYMEVVKILRILFENLLINPDVFLDLQQTLKIGNLLKPTPDVALTKHTENRGLFSTFASYLKGDEEPTEEEIDFSFKALSCVENSKVTSSIFGNERIMTSTLAKSLIDSIDVKKTDENARFFEAELLFLVESAVALVLVCKDEKELPQLVLDKLFELSELSGVTRRTNRRLLTYELLLISVSDFSKENVSFLINDQLLNKTDIFNEKYFNTPQGGELINRVLQLTNIANYSEYILREENYWKFLRRIAAMVERTEVVFEYIKRNVVEENHLCDEQIFMLVLGLLDEISSIGAVGSRWEQEYSRSVKSGHKIGQENPYQHIIGVSLKSISLTAHLLENDLLNKGEVIAVIQALAHQCMNPCEQLNSYALKTMELSLTETLDFSSCKLGTLEDAIEEGLLSILDIKDAGASCNVPLFDILRVTANVYIYYLKKGVSTNDTYLRILNFFNAYVENPQVETLLQQLILQKKAVERGDVVVEPVEPVEPVDLMEPVSDTTGVATEALHPSEEEPMYVQEQEGTTGTPE</sequence>
<dbReference type="GO" id="GO:0030036">
    <property type="term" value="P:actin cytoskeleton organization"/>
    <property type="evidence" value="ECO:0007669"/>
    <property type="project" value="EnsemblFungi"/>
</dbReference>
<dbReference type="EMBL" id="HE978321">
    <property type="protein sequence ID" value="CCK71569.1"/>
    <property type="molecule type" value="Genomic_DNA"/>
</dbReference>
<dbReference type="SMART" id="SM00222">
    <property type="entry name" value="Sec7"/>
    <property type="match status" value="1"/>
</dbReference>
<dbReference type="InterPro" id="IPR035999">
    <property type="entry name" value="Sec7_dom_sf"/>
</dbReference>
<dbReference type="eggNOG" id="KOG0928">
    <property type="taxonomic scope" value="Eukaryota"/>
</dbReference>
<evidence type="ECO:0000313" key="4">
    <source>
        <dbReference type="Proteomes" id="UP000006310"/>
    </source>
</evidence>
<dbReference type="GeneID" id="34527301"/>
<dbReference type="GO" id="GO:0006890">
    <property type="term" value="P:retrograde vesicle-mediated transport, Golgi to endoplasmic reticulum"/>
    <property type="evidence" value="ECO:0007669"/>
    <property type="project" value="EnsemblFungi"/>
</dbReference>
<dbReference type="InterPro" id="IPR023394">
    <property type="entry name" value="Sec7_C_sf"/>
</dbReference>
<dbReference type="Pfam" id="PF12783">
    <property type="entry name" value="Sec7-like_HUS"/>
    <property type="match status" value="1"/>
</dbReference>
<feature type="region of interest" description="Disordered" evidence="1">
    <location>
        <begin position="1461"/>
        <end position="1483"/>
    </location>
</feature>
<dbReference type="FunFam" id="1.10.220.20:FF:000007">
    <property type="entry name" value="GDP/GTP exchange factor"/>
    <property type="match status" value="1"/>
</dbReference>
<name>J7S8J1_HUIN7</name>
<dbReference type="Proteomes" id="UP000006310">
    <property type="component" value="Chromosome 8"/>
</dbReference>
<dbReference type="GO" id="GO:0016236">
    <property type="term" value="P:macroautophagy"/>
    <property type="evidence" value="ECO:0007669"/>
    <property type="project" value="EnsemblFungi"/>
</dbReference>
<dbReference type="GO" id="GO:0006888">
    <property type="term" value="P:endoplasmic reticulum to Golgi vesicle-mediated transport"/>
    <property type="evidence" value="ECO:0007669"/>
    <property type="project" value="EnsemblFungi"/>
</dbReference>
<dbReference type="RefSeq" id="XP_022465814.1">
    <property type="nucleotide sequence ID" value="XM_022609415.1"/>
</dbReference>
<dbReference type="Gene3D" id="1.10.220.20">
    <property type="match status" value="1"/>
</dbReference>
<dbReference type="InterPro" id="IPR032691">
    <property type="entry name" value="Mon2/Sec7/BIG1-like_HUS"/>
</dbReference>
<dbReference type="SUPFAM" id="SSF48425">
    <property type="entry name" value="Sec7 domain"/>
    <property type="match status" value="1"/>
</dbReference>
<dbReference type="GO" id="GO:0000137">
    <property type="term" value="C:Golgi cis cisterna"/>
    <property type="evidence" value="ECO:0007669"/>
    <property type="project" value="EnsemblFungi"/>
</dbReference>
<dbReference type="PROSITE" id="PS50190">
    <property type="entry name" value="SEC7"/>
    <property type="match status" value="1"/>
</dbReference>
<dbReference type="GO" id="GO:0005085">
    <property type="term" value="F:guanyl-nucleotide exchange factor activity"/>
    <property type="evidence" value="ECO:0007669"/>
    <property type="project" value="EnsemblFungi"/>
</dbReference>
<feature type="compositionally biased region" description="Acidic residues" evidence="1">
    <location>
        <begin position="308"/>
        <end position="320"/>
    </location>
</feature>
<evidence type="ECO:0000256" key="1">
    <source>
        <dbReference type="SAM" id="MobiDB-lite"/>
    </source>
</evidence>
<dbReference type="InterPro" id="IPR000904">
    <property type="entry name" value="Sec7_dom"/>
</dbReference>
<dbReference type="SUPFAM" id="SSF48371">
    <property type="entry name" value="ARM repeat"/>
    <property type="match status" value="1"/>
</dbReference>
<organism evidence="3 4">
    <name type="scientific">Huiozyma naganishii (strain ATCC MYA-139 / BCRC 22969 / CBS 8797 / KCTC 17520 / NBRC 10181 / NCYC 3082 / Yp74L-3)</name>
    <name type="common">Yeast</name>
    <name type="synonym">Kazachstania naganishii</name>
    <dbReference type="NCBI Taxonomy" id="1071383"/>
    <lineage>
        <taxon>Eukaryota</taxon>
        <taxon>Fungi</taxon>
        <taxon>Dikarya</taxon>
        <taxon>Ascomycota</taxon>
        <taxon>Saccharomycotina</taxon>
        <taxon>Saccharomycetes</taxon>
        <taxon>Saccharomycetales</taxon>
        <taxon>Saccharomycetaceae</taxon>
        <taxon>Huiozyma</taxon>
    </lineage>
</organism>
<feature type="region of interest" description="Disordered" evidence="1">
    <location>
        <begin position="687"/>
        <end position="706"/>
    </location>
</feature>
<feature type="region of interest" description="Disordered" evidence="1">
    <location>
        <begin position="269"/>
        <end position="339"/>
    </location>
</feature>
<evidence type="ECO:0000313" key="3">
    <source>
        <dbReference type="EMBL" id="CCK71569.1"/>
    </source>
</evidence>
<gene>
    <name evidence="3" type="primary">KNAG0H01550</name>
    <name evidence="3" type="ordered locus">KNAG_0H01550</name>
</gene>
<dbReference type="PANTHER" id="PTHR10663:SF388">
    <property type="entry name" value="GOLGI-SPECIFIC BREFELDIN A-RESISTANCE GUANINE NUCLEOTIDE EXCHANGE FACTOR 1"/>
    <property type="match status" value="1"/>
</dbReference>
<keyword evidence="4" id="KW-1185">Reference proteome</keyword>
<feature type="domain" description="SEC7" evidence="2">
    <location>
        <begin position="569"/>
        <end position="769"/>
    </location>
</feature>